<evidence type="ECO:0000256" key="1">
    <source>
        <dbReference type="ARBA" id="ARBA00007169"/>
    </source>
</evidence>
<keyword evidence="5" id="KW-1185">Reference proteome</keyword>
<accession>A0A7H0I4W1</accession>
<organism evidence="4 5">
    <name type="scientific">Streptomyces genisteinicus</name>
    <dbReference type="NCBI Taxonomy" id="2768068"/>
    <lineage>
        <taxon>Bacteria</taxon>
        <taxon>Bacillati</taxon>
        <taxon>Actinomycetota</taxon>
        <taxon>Actinomycetes</taxon>
        <taxon>Kitasatosporales</taxon>
        <taxon>Streptomycetaceae</taxon>
        <taxon>Streptomyces</taxon>
    </lineage>
</organism>
<dbReference type="Gene3D" id="3.40.50.1820">
    <property type="entry name" value="alpha/beta hydrolase"/>
    <property type="match status" value="1"/>
</dbReference>
<dbReference type="InterPro" id="IPR020802">
    <property type="entry name" value="TesA-like"/>
</dbReference>
<evidence type="ECO:0000256" key="2">
    <source>
        <dbReference type="ARBA" id="ARBA00022801"/>
    </source>
</evidence>
<keyword evidence="4" id="KW-0614">Plasmid</keyword>
<evidence type="ECO:0000313" key="4">
    <source>
        <dbReference type="EMBL" id="QNP67827.1"/>
    </source>
</evidence>
<dbReference type="KEGG" id="sgj:IAG43_33075"/>
<dbReference type="AlphaFoldDB" id="A0A7H0I4W1"/>
<protein>
    <submittedName>
        <fullName evidence="4">Thioesterase</fullName>
    </submittedName>
</protein>
<proteinExistence type="inferred from homology"/>
<dbReference type="InterPro" id="IPR012223">
    <property type="entry name" value="TEII"/>
</dbReference>
<reference evidence="4 5" key="1">
    <citation type="submission" date="2020-08" db="EMBL/GenBank/DDBJ databases">
        <title>A novel species.</title>
        <authorList>
            <person name="Gao J."/>
        </authorList>
    </citation>
    <scope>NUCLEOTIDE SEQUENCE [LARGE SCALE GENOMIC DNA]</scope>
    <source>
        <strain evidence="4 5">CRPJ-33</strain>
        <plasmid evidence="4 5">unnamed2</plasmid>
    </source>
</reference>
<name>A0A7H0I4W1_9ACTN</name>
<dbReference type="PANTHER" id="PTHR11487:SF0">
    <property type="entry name" value="S-ACYL FATTY ACID SYNTHASE THIOESTERASE, MEDIUM CHAIN"/>
    <property type="match status" value="1"/>
</dbReference>
<dbReference type="GO" id="GO:0008610">
    <property type="term" value="P:lipid biosynthetic process"/>
    <property type="evidence" value="ECO:0007669"/>
    <property type="project" value="TreeGrafter"/>
</dbReference>
<keyword evidence="2" id="KW-0378">Hydrolase</keyword>
<dbReference type="EMBL" id="CP060826">
    <property type="protein sequence ID" value="QNP67827.1"/>
    <property type="molecule type" value="Genomic_DNA"/>
</dbReference>
<evidence type="ECO:0000259" key="3">
    <source>
        <dbReference type="SMART" id="SM00824"/>
    </source>
</evidence>
<dbReference type="InterPro" id="IPR029058">
    <property type="entry name" value="AB_hydrolase_fold"/>
</dbReference>
<dbReference type="RefSeq" id="WP_187744870.1">
    <property type="nucleotide sequence ID" value="NZ_CP060826.1"/>
</dbReference>
<sequence length="249" mass="27059">MTTHATTSTWVRTYAPAPAAPVRLVCLPHAGGSASFWLPVAKALSPQTDVVAIQYPGRQDRRHEPFVDNLPELALRIHEVLGELDDRPTALLGHSMGATVAFELALLMEAAGRPPAHVFVSGRRAPSAARHETVHQRDDDGLLAEVRSLAGTDARLLQDEELMRMALPAVRNDYKAAETYRWTSGEPLNCPVTALIGDSDPKAHIPEVEAWATHTTGPFAMEVMSGGHFFLLDHSARVLDVIRTALAKS</sequence>
<dbReference type="SUPFAM" id="SSF53474">
    <property type="entry name" value="alpha/beta-Hydrolases"/>
    <property type="match status" value="1"/>
</dbReference>
<dbReference type="InterPro" id="IPR001031">
    <property type="entry name" value="Thioesterase"/>
</dbReference>
<dbReference type="Proteomes" id="UP000516230">
    <property type="component" value="Plasmid unnamed2"/>
</dbReference>
<geneLocation type="plasmid" evidence="4 5">
    <name>unnamed2</name>
</geneLocation>
<feature type="domain" description="Thioesterase TesA-like" evidence="3">
    <location>
        <begin position="25"/>
        <end position="246"/>
    </location>
</feature>
<comment type="similarity">
    <text evidence="1">Belongs to the thioesterase family.</text>
</comment>
<dbReference type="PANTHER" id="PTHR11487">
    <property type="entry name" value="THIOESTERASE"/>
    <property type="match status" value="1"/>
</dbReference>
<evidence type="ECO:0000313" key="5">
    <source>
        <dbReference type="Proteomes" id="UP000516230"/>
    </source>
</evidence>
<dbReference type="GO" id="GO:0016787">
    <property type="term" value="F:hydrolase activity"/>
    <property type="evidence" value="ECO:0007669"/>
    <property type="project" value="UniProtKB-KW"/>
</dbReference>
<dbReference type="SMART" id="SM00824">
    <property type="entry name" value="PKS_TE"/>
    <property type="match status" value="1"/>
</dbReference>
<dbReference type="Pfam" id="PF00975">
    <property type="entry name" value="Thioesterase"/>
    <property type="match status" value="1"/>
</dbReference>
<gene>
    <name evidence="4" type="ORF">IAG43_33075</name>
</gene>